<keyword evidence="3 4" id="KW-0326">Glycosidase</keyword>
<dbReference type="GO" id="GO:0004553">
    <property type="term" value="F:hydrolase activity, hydrolyzing O-glycosyl compounds"/>
    <property type="evidence" value="ECO:0007669"/>
    <property type="project" value="InterPro"/>
</dbReference>
<proteinExistence type="inferred from homology"/>
<dbReference type="Gene3D" id="2.60.40.10">
    <property type="entry name" value="Immunoglobulins"/>
    <property type="match status" value="1"/>
</dbReference>
<evidence type="ECO:0000256" key="1">
    <source>
        <dbReference type="ARBA" id="ARBA00009865"/>
    </source>
</evidence>
<dbReference type="InterPro" id="IPR023296">
    <property type="entry name" value="Glyco_hydro_beta-prop_sf"/>
</dbReference>
<evidence type="ECO:0000256" key="4">
    <source>
        <dbReference type="RuleBase" id="RU361187"/>
    </source>
</evidence>
<organism evidence="6 7">
    <name type="scientific">Flavivirga eckloniae</name>
    <dbReference type="NCBI Taxonomy" id="1803846"/>
    <lineage>
        <taxon>Bacteria</taxon>
        <taxon>Pseudomonadati</taxon>
        <taxon>Bacteroidota</taxon>
        <taxon>Flavobacteriia</taxon>
        <taxon>Flavobacteriales</taxon>
        <taxon>Flavobacteriaceae</taxon>
        <taxon>Flavivirga</taxon>
    </lineage>
</organism>
<dbReference type="Pfam" id="PF04616">
    <property type="entry name" value="Glyco_hydro_43"/>
    <property type="match status" value="1"/>
</dbReference>
<name>A0A2K9PNN7_9FLAO</name>
<dbReference type="Proteomes" id="UP000235826">
    <property type="component" value="Chromosome"/>
</dbReference>
<dbReference type="InterPro" id="IPR000421">
    <property type="entry name" value="FA58C"/>
</dbReference>
<comment type="similarity">
    <text evidence="1 4">Belongs to the glycosyl hydrolase 43 family.</text>
</comment>
<evidence type="ECO:0000256" key="3">
    <source>
        <dbReference type="ARBA" id="ARBA00023295"/>
    </source>
</evidence>
<dbReference type="OrthoDB" id="9801455at2"/>
<dbReference type="SUPFAM" id="SSF75005">
    <property type="entry name" value="Arabinanase/levansucrase/invertase"/>
    <property type="match status" value="1"/>
</dbReference>
<gene>
    <name evidence="6" type="ORF">C1H87_06830</name>
</gene>
<dbReference type="InterPro" id="IPR013783">
    <property type="entry name" value="Ig-like_fold"/>
</dbReference>
<sequence length="570" mass="64484">MSNLFKIMAVACISCLMNCNMQTKEIESIPTTFCNPIDISYRFCLGQEDKDPSRREAADPVIVTFKGQYYLFASKSGGYWSSDDLATWAFIETDDLPLEKYAPGVFAIGDTIYYMGSSRSNYTLHKTTDPQSGNWELAAKDIGCGGWDPDFFLDDDKRLYMYWGSGSDTYIFGIELDYANDFKCIGEPIALFKPDRTNNGWERRGDNNEDDSSGTYNEGAFMNKHNGKYYLQYATPGTQFKIYADGVYVADNPLGPFVLQAHNPISFKPGGYIPGAGHGSTFADKYGNYWHITSGVVRDKQAFERRLVMYPTFFDEEGVMYCNTKFGDYPMLLPQKKITKPDDFHPGWMLLSYKKDVTVSSSLDEKVAENMVDENIRTYWAAQSGESSEWASIDLGEEYLVRAIQLNFAEHNAQLYGRVSGIKHRYSIDYSSDGKAWQSLVDQSKSETDNTHNYFQLNAPVSCRYIRVNNKEVPGGSFAISGLRVFGDGNEDHPGPSKIVSSRDKEDKCSVKLSWTKSENAIGYHIKFGLSPDKLYNNVMVFDTTSYQLNCLNASEEYFFDIEPFNESSD</sequence>
<dbReference type="Gene3D" id="2.60.120.260">
    <property type="entry name" value="Galactose-binding domain-like"/>
    <property type="match status" value="1"/>
</dbReference>
<dbReference type="AlphaFoldDB" id="A0A2K9PNN7"/>
<dbReference type="PANTHER" id="PTHR42812:SF5">
    <property type="entry name" value="ENDO-ARABINASE"/>
    <property type="match status" value="1"/>
</dbReference>
<evidence type="ECO:0000313" key="7">
    <source>
        <dbReference type="Proteomes" id="UP000235826"/>
    </source>
</evidence>
<dbReference type="PANTHER" id="PTHR42812">
    <property type="entry name" value="BETA-XYLOSIDASE"/>
    <property type="match status" value="1"/>
</dbReference>
<dbReference type="InterPro" id="IPR008979">
    <property type="entry name" value="Galactose-bd-like_sf"/>
</dbReference>
<evidence type="ECO:0000313" key="6">
    <source>
        <dbReference type="EMBL" id="AUP78438.1"/>
    </source>
</evidence>
<dbReference type="GO" id="GO:0005975">
    <property type="term" value="P:carbohydrate metabolic process"/>
    <property type="evidence" value="ECO:0007669"/>
    <property type="project" value="InterPro"/>
</dbReference>
<dbReference type="EMBL" id="CP025791">
    <property type="protein sequence ID" value="AUP78438.1"/>
    <property type="molecule type" value="Genomic_DNA"/>
</dbReference>
<dbReference type="KEGG" id="fek:C1H87_06830"/>
<protein>
    <submittedName>
        <fullName evidence="6">Carbohydrate-binding protein</fullName>
    </submittedName>
</protein>
<dbReference type="RefSeq" id="WP_102755094.1">
    <property type="nucleotide sequence ID" value="NZ_CP025791.1"/>
</dbReference>
<dbReference type="Gene3D" id="2.115.10.20">
    <property type="entry name" value="Glycosyl hydrolase domain, family 43"/>
    <property type="match status" value="1"/>
</dbReference>
<reference evidence="6 7" key="1">
    <citation type="submission" date="2018-01" db="EMBL/GenBank/DDBJ databases">
        <title>Complete genome sequence of Flavivirga eckloniae ECD14 isolated from seaweed Ecklonia cava.</title>
        <authorList>
            <person name="Lee J.H."/>
            <person name="Baik K.S."/>
            <person name="Seong C.N."/>
        </authorList>
    </citation>
    <scope>NUCLEOTIDE SEQUENCE [LARGE SCALE GENOMIC DNA]</scope>
    <source>
        <strain evidence="6 7">ECD14</strain>
    </source>
</reference>
<dbReference type="SUPFAM" id="SSF49785">
    <property type="entry name" value="Galactose-binding domain-like"/>
    <property type="match status" value="1"/>
</dbReference>
<dbReference type="InterPro" id="IPR006710">
    <property type="entry name" value="Glyco_hydro_43"/>
</dbReference>
<dbReference type="Pfam" id="PF00754">
    <property type="entry name" value="F5_F8_type_C"/>
    <property type="match status" value="1"/>
</dbReference>
<keyword evidence="7" id="KW-1185">Reference proteome</keyword>
<dbReference type="CDD" id="cd08982">
    <property type="entry name" value="GH43-like"/>
    <property type="match status" value="1"/>
</dbReference>
<evidence type="ECO:0000259" key="5">
    <source>
        <dbReference type="PROSITE" id="PS50022"/>
    </source>
</evidence>
<keyword evidence="2 4" id="KW-0378">Hydrolase</keyword>
<dbReference type="InterPro" id="IPR051795">
    <property type="entry name" value="Glycosyl_Hydrlase_43"/>
</dbReference>
<dbReference type="PROSITE" id="PS50022">
    <property type="entry name" value="FA58C_3"/>
    <property type="match status" value="1"/>
</dbReference>
<feature type="domain" description="F5/8 type C" evidence="5">
    <location>
        <begin position="338"/>
        <end position="488"/>
    </location>
</feature>
<evidence type="ECO:0000256" key="2">
    <source>
        <dbReference type="ARBA" id="ARBA00022801"/>
    </source>
</evidence>
<accession>A0A2K9PNN7</accession>